<feature type="domain" description="FAD-binding" evidence="1">
    <location>
        <begin position="3"/>
        <end position="152"/>
    </location>
</feature>
<dbReference type="Pfam" id="PF22607">
    <property type="entry name" value="FAD_binding-like"/>
    <property type="match status" value="1"/>
</dbReference>
<dbReference type="InterPro" id="IPR054707">
    <property type="entry name" value="DhpH_subs-bd"/>
</dbReference>
<evidence type="ECO:0000259" key="2">
    <source>
        <dbReference type="Pfam" id="PF22607"/>
    </source>
</evidence>
<dbReference type="AlphaFoldDB" id="A0A7I7TDA5"/>
<reference evidence="3 4" key="1">
    <citation type="journal article" date="2019" name="Emerg. Microbes Infect.">
        <title>Comprehensive subspecies identification of 175 nontuberculous mycobacteria species based on 7547 genomic profiles.</title>
        <authorList>
            <person name="Matsumoto Y."/>
            <person name="Kinjo T."/>
            <person name="Motooka D."/>
            <person name="Nabeya D."/>
            <person name="Jung N."/>
            <person name="Uechi K."/>
            <person name="Horii T."/>
            <person name="Iida T."/>
            <person name="Fujita J."/>
            <person name="Nakamura S."/>
        </authorList>
    </citation>
    <scope>NUCLEOTIDE SEQUENCE [LARGE SCALE GENOMIC DNA]</scope>
    <source>
        <strain evidence="3 4">JCM 30396</strain>
    </source>
</reference>
<organism evidence="3 4">
    <name type="scientific">Mycolicibacterium helvum</name>
    <dbReference type="NCBI Taxonomy" id="1534349"/>
    <lineage>
        <taxon>Bacteria</taxon>
        <taxon>Bacillati</taxon>
        <taxon>Actinomycetota</taxon>
        <taxon>Actinomycetes</taxon>
        <taxon>Mycobacteriales</taxon>
        <taxon>Mycobacteriaceae</taxon>
        <taxon>Mycolicibacterium</taxon>
    </lineage>
</organism>
<gene>
    <name evidence="3" type="ORF">MHEL_54650</name>
</gene>
<evidence type="ECO:0000313" key="3">
    <source>
        <dbReference type="EMBL" id="BBY67222.1"/>
    </source>
</evidence>
<dbReference type="NCBIfam" id="NF005566">
    <property type="entry name" value="PRK07236.1"/>
    <property type="match status" value="1"/>
</dbReference>
<dbReference type="RefSeq" id="WP_163751226.1">
    <property type="nucleotide sequence ID" value="NZ_AP022596.1"/>
</dbReference>
<evidence type="ECO:0000259" key="1">
    <source>
        <dbReference type="Pfam" id="PF01494"/>
    </source>
</evidence>
<evidence type="ECO:0000313" key="4">
    <source>
        <dbReference type="Proteomes" id="UP000467148"/>
    </source>
</evidence>
<feature type="domain" description="2,6-dihydroxypyridine 3-monooxygenase substrate binding" evidence="2">
    <location>
        <begin position="160"/>
        <end position="281"/>
    </location>
</feature>
<dbReference type="EMBL" id="AP022596">
    <property type="protein sequence ID" value="BBY67222.1"/>
    <property type="molecule type" value="Genomic_DNA"/>
</dbReference>
<dbReference type="Proteomes" id="UP000467148">
    <property type="component" value="Chromosome"/>
</dbReference>
<dbReference type="InterPro" id="IPR053212">
    <property type="entry name" value="DHP_3-monooxygenase"/>
</dbReference>
<dbReference type="InterPro" id="IPR036188">
    <property type="entry name" value="FAD/NAD-bd_sf"/>
</dbReference>
<dbReference type="PANTHER" id="PTHR47469:SF2">
    <property type="entry name" value="OS06G0597600 PROTEIN"/>
    <property type="match status" value="1"/>
</dbReference>
<dbReference type="GO" id="GO:0071949">
    <property type="term" value="F:FAD binding"/>
    <property type="evidence" value="ECO:0007669"/>
    <property type="project" value="InterPro"/>
</dbReference>
<dbReference type="InterPro" id="IPR002938">
    <property type="entry name" value="FAD-bd"/>
</dbReference>
<keyword evidence="4" id="KW-1185">Reference proteome</keyword>
<dbReference type="PANTHER" id="PTHR47469">
    <property type="entry name" value="MONOOXYGENASE-LIKE"/>
    <property type="match status" value="1"/>
</dbReference>
<dbReference type="Gene3D" id="3.50.50.60">
    <property type="entry name" value="FAD/NAD(P)-binding domain"/>
    <property type="match status" value="2"/>
</dbReference>
<dbReference type="SUPFAM" id="SSF54373">
    <property type="entry name" value="FAD-linked reductases, C-terminal domain"/>
    <property type="match status" value="1"/>
</dbReference>
<dbReference type="PRINTS" id="PR00420">
    <property type="entry name" value="RNGMNOXGNASE"/>
</dbReference>
<protein>
    <submittedName>
        <fullName evidence="3">2-polyprenyl-6-methoxyphenol hydroxylase</fullName>
    </submittedName>
</protein>
<dbReference type="Pfam" id="PF01494">
    <property type="entry name" value="FAD_binding_3"/>
    <property type="match status" value="1"/>
</dbReference>
<proteinExistence type="predicted"/>
<accession>A0A7I7TDA5</accession>
<sequence length="389" mass="41164">MRALVIGGSLGGLAAAHELTAIGADVAVYERSVDRTQPRGAGIVMQQEVADLLARLGRTVPSVSVALLERQHLHRHGDPQRYSAPQWMTAWDTLHHALREPLTGACVRMDSTLNAFTTHAGSVSATFADGFAADGDFLVGADGIGSASRRLVTGHDDLRYAGYVAFRGLEPESEIPEPLRTLLADRFTMFAVPGLQMLCYLVPGADGERSVGGRRVNWVCYVNTAEARLAALLTGRSGQRFDQFLPPGELTDDSQSALQTLAEHELPAAFADLIQLSHVFLQPVFDLAPTSMLADHLALIGDAAGTVRPHTASGTSKAFGDAAALAHALSGWQPSQSPPLRALQAWESGRLAHLRAVALAGIRLASQSALGPAGPLYLSAEGLGTTHAH</sequence>
<dbReference type="KEGG" id="mhev:MHEL_54650"/>
<dbReference type="SUPFAM" id="SSF51905">
    <property type="entry name" value="FAD/NAD(P)-binding domain"/>
    <property type="match status" value="1"/>
</dbReference>
<name>A0A7I7TDA5_9MYCO</name>